<organism evidence="1 2">
    <name type="scientific">Seleniivibrio woodruffii</name>
    <dbReference type="NCBI Taxonomy" id="1078050"/>
    <lineage>
        <taxon>Bacteria</taxon>
        <taxon>Pseudomonadati</taxon>
        <taxon>Deferribacterota</taxon>
        <taxon>Deferribacteres</taxon>
        <taxon>Deferribacterales</taxon>
        <taxon>Geovibrionaceae</taxon>
        <taxon>Seleniivibrio</taxon>
    </lineage>
</organism>
<reference evidence="1 2" key="1">
    <citation type="submission" date="2019-03" db="EMBL/GenBank/DDBJ databases">
        <title>Genomic Encyclopedia of Type Strains, Phase IV (KMG-IV): sequencing the most valuable type-strain genomes for metagenomic binning, comparative biology and taxonomic classification.</title>
        <authorList>
            <person name="Goeker M."/>
        </authorList>
    </citation>
    <scope>NUCLEOTIDE SEQUENCE [LARGE SCALE GENOMIC DNA]</scope>
    <source>
        <strain evidence="1 2">DSM 24984</strain>
    </source>
</reference>
<evidence type="ECO:0000313" key="1">
    <source>
        <dbReference type="EMBL" id="TCK58196.1"/>
    </source>
</evidence>
<evidence type="ECO:0000313" key="2">
    <source>
        <dbReference type="Proteomes" id="UP000294614"/>
    </source>
</evidence>
<comment type="caution">
    <text evidence="1">The sequence shown here is derived from an EMBL/GenBank/DDBJ whole genome shotgun (WGS) entry which is preliminary data.</text>
</comment>
<protein>
    <submittedName>
        <fullName evidence="1">Uncharacterized protein</fullName>
    </submittedName>
</protein>
<dbReference type="EMBL" id="SMGG01000008">
    <property type="protein sequence ID" value="TCK58196.1"/>
    <property type="molecule type" value="Genomic_DNA"/>
</dbReference>
<name>A0A4R1K2E0_9BACT</name>
<sequence>MMTIAGITLPETAVWANETAYGQPMAAVETDLAGTDRVYYGSENRNLEIYIPATESGMKRDDVIALCRIAADRSAVHAEINGREFSVRFASDSSAIELKPVRAKQTQAGDDSYYGTIRLLEV</sequence>
<dbReference type="AlphaFoldDB" id="A0A4R1K2E0"/>
<proteinExistence type="predicted"/>
<keyword evidence="2" id="KW-1185">Reference proteome</keyword>
<dbReference type="Proteomes" id="UP000294614">
    <property type="component" value="Unassembled WGS sequence"/>
</dbReference>
<gene>
    <name evidence="1" type="ORF">C8D98_2711</name>
</gene>
<accession>A0A4R1K2E0</accession>
<dbReference type="RefSeq" id="WP_132874675.1">
    <property type="nucleotide sequence ID" value="NZ_SMGG01000008.1"/>
</dbReference>
<dbReference type="OrthoDB" id="5432576at2"/>